<keyword evidence="2 7" id="KW-0812">Transmembrane</keyword>
<dbReference type="GO" id="GO:0016020">
    <property type="term" value="C:membrane"/>
    <property type="evidence" value="ECO:0007669"/>
    <property type="project" value="UniProtKB-SubCell"/>
</dbReference>
<dbReference type="EMBL" id="JADXDR010000037">
    <property type="protein sequence ID" value="KAI7843649.1"/>
    <property type="molecule type" value="Genomic_DNA"/>
</dbReference>
<evidence type="ECO:0000256" key="6">
    <source>
        <dbReference type="SAM" id="MobiDB-lite"/>
    </source>
</evidence>
<dbReference type="InterPro" id="IPR013057">
    <property type="entry name" value="AA_transpt_TM"/>
</dbReference>
<evidence type="ECO:0000256" key="2">
    <source>
        <dbReference type="ARBA" id="ARBA00022692"/>
    </source>
</evidence>
<feature type="compositionally biased region" description="Low complexity" evidence="6">
    <location>
        <begin position="312"/>
        <end position="340"/>
    </location>
</feature>
<feature type="transmembrane region" description="Helical" evidence="7">
    <location>
        <begin position="112"/>
        <end position="137"/>
    </location>
</feature>
<keyword evidence="10" id="KW-1185">Reference proteome</keyword>
<dbReference type="Proteomes" id="UP001205105">
    <property type="component" value="Unassembled WGS sequence"/>
</dbReference>
<comment type="subcellular location">
    <subcellularLocation>
        <location evidence="1">Membrane</location>
        <topology evidence="1">Multi-pass membrane protein</topology>
    </subcellularLocation>
</comment>
<accession>A0AAD5H464</accession>
<gene>
    <name evidence="9" type="ORF">COHA_002888</name>
</gene>
<sequence>MLPQRAIGVSMGCCGAQMAACKLPQRAPLGGSCGHFLQPAARLSRRQRSAACVTRAAAQAQEDGAMLRVPAAAAAAANEPAKDSAATAAATLVNVAVGAGILSMPYSFSLMGWSLGLFFTLAVAAVEAATLCVLCAYAEESAATSYSGLVHAKLGPGAAAALAPVLYVYLLLSCTAYLMIAADCLFPLLASAAASDAWWASRQAVVAAVGLGVALPLSLPRTLGAVAGVSTFKVYAIAFVVGAVLWRALGAVGAPDYSWAAVHASTLDLSSPDCWQGLAVALPILAFGFQCHTAVVDLFLELEDEPSFFKQSGSSSRGSSSSSKRRPSSSTSSGSSSAAAAAGAGMSPKLRGMMGVAVASLGAMAAFYGIMGVAGYLALPHGPDSNVMNAFPASDPLMQAARAMVGLIVIAAFPVNHVPARSTILEFVSHHLTPQGGPPAATRGSGSSGSGSSRSKSASSSTGSSSSSSSGAGQEVEVPGSAYTAETLLFCGVSTAIALSVTDLGTMFQLVGGTAAAVLIFGIPGALLLKAATESGGEGQGGGRRALLLAAGIALELITLTSWGVTLYNLMGQH</sequence>
<feature type="region of interest" description="Disordered" evidence="6">
    <location>
        <begin position="435"/>
        <end position="475"/>
    </location>
</feature>
<reference evidence="9" key="1">
    <citation type="submission" date="2020-11" db="EMBL/GenBank/DDBJ databases">
        <title>Chlorella ohadii genome sequencing and assembly.</title>
        <authorList>
            <person name="Murik O."/>
            <person name="Treves H."/>
            <person name="Kedem I."/>
            <person name="Shotland Y."/>
            <person name="Kaplan A."/>
        </authorList>
    </citation>
    <scope>NUCLEOTIDE SEQUENCE</scope>
    <source>
        <strain evidence="9">1</strain>
    </source>
</reference>
<feature type="compositionally biased region" description="Low complexity" evidence="6">
    <location>
        <begin position="438"/>
        <end position="473"/>
    </location>
</feature>
<protein>
    <recommendedName>
        <fullName evidence="8">Amino acid transporter transmembrane domain-containing protein</fullName>
    </recommendedName>
</protein>
<evidence type="ECO:0000256" key="7">
    <source>
        <dbReference type="SAM" id="Phobius"/>
    </source>
</evidence>
<feature type="domain" description="Amino acid transporter transmembrane" evidence="8">
    <location>
        <begin position="82"/>
        <end position="310"/>
    </location>
</feature>
<keyword evidence="4 7" id="KW-1133">Transmembrane helix</keyword>
<evidence type="ECO:0000256" key="5">
    <source>
        <dbReference type="ARBA" id="ARBA00023136"/>
    </source>
</evidence>
<feature type="transmembrane region" description="Helical" evidence="7">
    <location>
        <begin position="356"/>
        <end position="377"/>
    </location>
</feature>
<organism evidence="9 10">
    <name type="scientific">Chlorella ohadii</name>
    <dbReference type="NCBI Taxonomy" id="2649997"/>
    <lineage>
        <taxon>Eukaryota</taxon>
        <taxon>Viridiplantae</taxon>
        <taxon>Chlorophyta</taxon>
        <taxon>core chlorophytes</taxon>
        <taxon>Trebouxiophyceae</taxon>
        <taxon>Chlorellales</taxon>
        <taxon>Chlorellaceae</taxon>
        <taxon>Chlorella clade</taxon>
        <taxon>Chlorella</taxon>
    </lineage>
</organism>
<feature type="domain" description="Amino acid transporter transmembrane" evidence="8">
    <location>
        <begin position="349"/>
        <end position="532"/>
    </location>
</feature>
<evidence type="ECO:0000313" key="9">
    <source>
        <dbReference type="EMBL" id="KAI7843649.1"/>
    </source>
</evidence>
<name>A0AAD5H464_9CHLO</name>
<evidence type="ECO:0000256" key="1">
    <source>
        <dbReference type="ARBA" id="ARBA00004141"/>
    </source>
</evidence>
<feature type="region of interest" description="Disordered" evidence="6">
    <location>
        <begin position="308"/>
        <end position="340"/>
    </location>
</feature>
<keyword evidence="3" id="KW-0813">Transport</keyword>
<feature type="transmembrane region" description="Helical" evidence="7">
    <location>
        <begin position="85"/>
        <end position="106"/>
    </location>
</feature>
<feature type="transmembrane region" description="Helical" evidence="7">
    <location>
        <begin position="232"/>
        <end position="255"/>
    </location>
</feature>
<comment type="caution">
    <text evidence="9">The sequence shown here is derived from an EMBL/GenBank/DDBJ whole genome shotgun (WGS) entry which is preliminary data.</text>
</comment>
<evidence type="ECO:0000256" key="4">
    <source>
        <dbReference type="ARBA" id="ARBA00022989"/>
    </source>
</evidence>
<dbReference type="PANTHER" id="PTHR22950:SF652">
    <property type="entry name" value="TRANSMEMBRANE AMINO ACID TRANSPORTER FAMILY PROTEIN"/>
    <property type="match status" value="1"/>
</dbReference>
<evidence type="ECO:0000256" key="3">
    <source>
        <dbReference type="ARBA" id="ARBA00022970"/>
    </source>
</evidence>
<dbReference type="PANTHER" id="PTHR22950">
    <property type="entry name" value="AMINO ACID TRANSPORTER"/>
    <property type="match status" value="1"/>
</dbReference>
<feature type="transmembrane region" description="Helical" evidence="7">
    <location>
        <begin position="547"/>
        <end position="570"/>
    </location>
</feature>
<feature type="transmembrane region" description="Helical" evidence="7">
    <location>
        <begin position="158"/>
        <end position="180"/>
    </location>
</feature>
<keyword evidence="5 7" id="KW-0472">Membrane</keyword>
<evidence type="ECO:0000259" key="8">
    <source>
        <dbReference type="Pfam" id="PF01490"/>
    </source>
</evidence>
<feature type="transmembrane region" description="Helical" evidence="7">
    <location>
        <begin position="507"/>
        <end position="527"/>
    </location>
</feature>
<proteinExistence type="predicted"/>
<dbReference type="GO" id="GO:0015179">
    <property type="term" value="F:L-amino acid transmembrane transporter activity"/>
    <property type="evidence" value="ECO:0007669"/>
    <property type="project" value="TreeGrafter"/>
</dbReference>
<evidence type="ECO:0000313" key="10">
    <source>
        <dbReference type="Proteomes" id="UP001205105"/>
    </source>
</evidence>
<dbReference type="AlphaFoldDB" id="A0AAD5H464"/>
<keyword evidence="3" id="KW-0029">Amino-acid transport</keyword>
<feature type="transmembrane region" description="Helical" evidence="7">
    <location>
        <begin position="397"/>
        <end position="415"/>
    </location>
</feature>
<dbReference type="Pfam" id="PF01490">
    <property type="entry name" value="Aa_trans"/>
    <property type="match status" value="2"/>
</dbReference>